<dbReference type="PROSITE" id="PS51211">
    <property type="entry name" value="VITELLOGENIN"/>
    <property type="match status" value="1"/>
</dbReference>
<dbReference type="GO" id="GO:0005319">
    <property type="term" value="F:lipid transporter activity"/>
    <property type="evidence" value="ECO:0007669"/>
    <property type="project" value="InterPro"/>
</dbReference>
<feature type="domain" description="Vitellogenin" evidence="2">
    <location>
        <begin position="67"/>
        <end position="558"/>
    </location>
</feature>
<keyword evidence="4" id="KW-1185">Reference proteome</keyword>
<evidence type="ECO:0000313" key="4">
    <source>
        <dbReference type="Proteomes" id="UP000199181"/>
    </source>
</evidence>
<dbReference type="Pfam" id="PF13646">
    <property type="entry name" value="HEAT_2"/>
    <property type="match status" value="1"/>
</dbReference>
<evidence type="ECO:0000256" key="1">
    <source>
        <dbReference type="SAM" id="MobiDB-lite"/>
    </source>
</evidence>
<dbReference type="Proteomes" id="UP000199181">
    <property type="component" value="Unassembled WGS sequence"/>
</dbReference>
<evidence type="ECO:0000313" key="3">
    <source>
        <dbReference type="EMBL" id="SEU37122.1"/>
    </source>
</evidence>
<feature type="compositionally biased region" description="Low complexity" evidence="1">
    <location>
        <begin position="47"/>
        <end position="61"/>
    </location>
</feature>
<accession>A0A1I0LBC3</accession>
<dbReference type="AlphaFoldDB" id="A0A1I0LBC3"/>
<evidence type="ECO:0000259" key="2">
    <source>
        <dbReference type="PROSITE" id="PS51211"/>
    </source>
</evidence>
<dbReference type="GO" id="GO:0016491">
    <property type="term" value="F:oxidoreductase activity"/>
    <property type="evidence" value="ECO:0007669"/>
    <property type="project" value="TreeGrafter"/>
</dbReference>
<protein>
    <submittedName>
        <fullName evidence="3">HEAT repeat</fullName>
    </submittedName>
</protein>
<dbReference type="InterPro" id="IPR011030">
    <property type="entry name" value="Lipovitellin_superhlx_dom"/>
</dbReference>
<dbReference type="PANTHER" id="PTHR12697:SF5">
    <property type="entry name" value="DEOXYHYPUSINE HYDROXYLASE"/>
    <property type="match status" value="1"/>
</dbReference>
<proteinExistence type="predicted"/>
<dbReference type="SMART" id="SM00638">
    <property type="entry name" value="LPD_N"/>
    <property type="match status" value="1"/>
</dbReference>
<dbReference type="InterPro" id="IPR001747">
    <property type="entry name" value="Vitellogenin_N"/>
</dbReference>
<name>A0A1I0LBC3_9BACT</name>
<dbReference type="SUPFAM" id="SSF48431">
    <property type="entry name" value="Lipovitellin-phosvitin complex, superhelical domain"/>
    <property type="match status" value="1"/>
</dbReference>
<dbReference type="InterPro" id="IPR011989">
    <property type="entry name" value="ARM-like"/>
</dbReference>
<dbReference type="EMBL" id="FOIJ01000023">
    <property type="protein sequence ID" value="SEU37122.1"/>
    <property type="molecule type" value="Genomic_DNA"/>
</dbReference>
<dbReference type="PANTHER" id="PTHR12697">
    <property type="entry name" value="PBS LYASE HEAT-LIKE PROTEIN"/>
    <property type="match status" value="1"/>
</dbReference>
<reference evidence="4" key="1">
    <citation type="submission" date="2016-10" db="EMBL/GenBank/DDBJ databases">
        <authorList>
            <person name="Varghese N."/>
            <person name="Submissions S."/>
        </authorList>
    </citation>
    <scope>NUCLEOTIDE SEQUENCE [LARGE SCALE GENOMIC DNA]</scope>
    <source>
        <strain evidence="4">DSM 16858</strain>
    </source>
</reference>
<organism evidence="3 4">
    <name type="scientific">Stigmatella erecta</name>
    <dbReference type="NCBI Taxonomy" id="83460"/>
    <lineage>
        <taxon>Bacteria</taxon>
        <taxon>Pseudomonadati</taxon>
        <taxon>Myxococcota</taxon>
        <taxon>Myxococcia</taxon>
        <taxon>Myxococcales</taxon>
        <taxon>Cystobacterineae</taxon>
        <taxon>Archangiaceae</taxon>
        <taxon>Stigmatella</taxon>
    </lineage>
</organism>
<dbReference type="Gene3D" id="1.25.10.10">
    <property type="entry name" value="Leucine-rich Repeat Variant"/>
    <property type="match status" value="2"/>
</dbReference>
<dbReference type="RefSeq" id="WP_093525697.1">
    <property type="nucleotide sequence ID" value="NZ_FOIJ01000023.1"/>
</dbReference>
<gene>
    <name evidence="3" type="ORF">SAMN05443639_12368</name>
</gene>
<feature type="region of interest" description="Disordered" evidence="1">
    <location>
        <begin position="30"/>
        <end position="61"/>
    </location>
</feature>
<sequence length="653" mass="70125">MHGTIARKAWGPLAVVLLGLGAWWSLAGRGQPETPTAPDASVPQALPSPQGQTPPTAPAALQASRAWRPGSLYRYEVSSEQDVTLRQPQTAAPAMPGMRFRLKGEWQVGLVSAQENRIEARVHLRPASFSASVEGQDQLAPDAERILLAALSTPFFLTLDRSGAVKLVHFERDIDGLAQGLLRSLVASTQFVTAGALGAAWQTEESDSTGQYQAAYRRLASNRFEKTKRHYSHLASEQGLVPIEPGVRLQVRSVTTSELEEDLWVRSLQGNEWLEAELGVGMPTATTTLTVALRLLERRMDPSLLGALAARQASLVSQPLGSIAGQAEDPMTHHRQILGNRRFEDIVQDLRALPQDGKARDDARTAALERLRALFLLQPSEAQKVSSLLREGLEPAAASPLMGALSAASTPESLQILSRTIEDATLAPSVRTDAVAALGMAGEPTQEAVDTLWRTTRDASPELRDTAALALGNAAMNLQTGDPRRADALVGELVSAYRSATTPEQQALVLQALGNTHAASAQPLLLEGLRSPSPMVRAAAVVALRFSPEPSTDPLLSQVLTADPSSEVRKSAVFACSFRPLPPLLLGLQRALQSDPADAVRAEIVFLLGRNRAALPQVDALLTWTSQNDRSMDIRQAAMSFLRPSAQPLPPSP</sequence>